<evidence type="ECO:0000313" key="2">
    <source>
        <dbReference type="Proteomes" id="UP000001235"/>
    </source>
</evidence>
<accession>D9SHR8</accession>
<proteinExistence type="predicted"/>
<name>D9SHR8_GALCS</name>
<gene>
    <name evidence="1" type="ordered locus">Galf_0056</name>
</gene>
<dbReference type="RefSeq" id="WP_013292044.1">
    <property type="nucleotide sequence ID" value="NC_014394.1"/>
</dbReference>
<sequence length="103" mass="11967">MEIKFSTEIISRILEQSMLYQCACPAQVCKNINEQRALYVYQQNCINMTDTDRAVHKCIADAVMQSHAAMEACLEVVLRLEGWDLTTYEMPENLKKMLLKQFE</sequence>
<dbReference type="OrthoDB" id="5573654at2"/>
<evidence type="ECO:0000313" key="1">
    <source>
        <dbReference type="EMBL" id="ADL54101.1"/>
    </source>
</evidence>
<protein>
    <submittedName>
        <fullName evidence="1">Uncharacterized protein</fullName>
    </submittedName>
</protein>
<organism evidence="1 2">
    <name type="scientific">Gallionella capsiferriformans (strain ES-2)</name>
    <name type="common">Gallionella ferruginea capsiferriformans (strain ES-2)</name>
    <dbReference type="NCBI Taxonomy" id="395494"/>
    <lineage>
        <taxon>Bacteria</taxon>
        <taxon>Pseudomonadati</taxon>
        <taxon>Pseudomonadota</taxon>
        <taxon>Betaproteobacteria</taxon>
        <taxon>Nitrosomonadales</taxon>
        <taxon>Gallionellaceae</taxon>
        <taxon>Gallionella</taxon>
    </lineage>
</organism>
<dbReference type="Proteomes" id="UP000001235">
    <property type="component" value="Chromosome"/>
</dbReference>
<dbReference type="eggNOG" id="ENOG50334ZR">
    <property type="taxonomic scope" value="Bacteria"/>
</dbReference>
<dbReference type="HOGENOM" id="CLU_2205726_0_0_4"/>
<keyword evidence="2" id="KW-1185">Reference proteome</keyword>
<dbReference type="AlphaFoldDB" id="D9SHR8"/>
<dbReference type="KEGG" id="gca:Galf_0056"/>
<reference evidence="1 2" key="1">
    <citation type="submission" date="2010-08" db="EMBL/GenBank/DDBJ databases">
        <title>Complete sequence of Gallionella capsiferriformans ES-2.</title>
        <authorList>
            <consortium name="US DOE Joint Genome Institute"/>
            <person name="Lucas S."/>
            <person name="Copeland A."/>
            <person name="Lapidus A."/>
            <person name="Cheng J.-F."/>
            <person name="Bruce D."/>
            <person name="Goodwin L."/>
            <person name="Pitluck S."/>
            <person name="Chertkov O."/>
            <person name="Davenport K.W."/>
            <person name="Detter J.C."/>
            <person name="Han C."/>
            <person name="Tapia R."/>
            <person name="Land M."/>
            <person name="Hauser L."/>
            <person name="Chang Y.-J."/>
            <person name="Jeffries C."/>
            <person name="Kyrpides N."/>
            <person name="Ivanova N."/>
            <person name="Mikhailova N."/>
            <person name="Shelobolina E.S."/>
            <person name="Picardal F."/>
            <person name="Roden E."/>
            <person name="Emerson D."/>
            <person name="Woyke T."/>
        </authorList>
    </citation>
    <scope>NUCLEOTIDE SEQUENCE [LARGE SCALE GENOMIC DNA]</scope>
    <source>
        <strain evidence="1 2">ES-2</strain>
    </source>
</reference>
<dbReference type="EMBL" id="CP002159">
    <property type="protein sequence ID" value="ADL54101.1"/>
    <property type="molecule type" value="Genomic_DNA"/>
</dbReference>